<dbReference type="FunFam" id="2.40.50.250:FF:000001">
    <property type="entry name" value="GTP-binding protein TypA"/>
    <property type="match status" value="1"/>
</dbReference>
<dbReference type="RefSeq" id="WP_019239444.1">
    <property type="nucleotide sequence ID" value="NZ_CABKRW010000065.1"/>
</dbReference>
<keyword evidence="3" id="KW-0699">rRNA-binding</keyword>
<keyword evidence="3" id="KW-0820">tRNA-binding</keyword>
<dbReference type="NCBIfam" id="TIGR01394">
    <property type="entry name" value="TypA_BipA"/>
    <property type="match status" value="1"/>
</dbReference>
<dbReference type="InterPro" id="IPR027417">
    <property type="entry name" value="P-loop_NTPase"/>
</dbReference>
<dbReference type="InterPro" id="IPR005225">
    <property type="entry name" value="Small_GTP-bd"/>
</dbReference>
<keyword evidence="3" id="KW-0963">Cytoplasm</keyword>
<dbReference type="EC" id="3.6.5.-" evidence="3"/>
<dbReference type="GO" id="GO:0003924">
    <property type="term" value="F:GTPase activity"/>
    <property type="evidence" value="ECO:0007669"/>
    <property type="project" value="UniProtKB-UniRule"/>
</dbReference>
<dbReference type="CDD" id="cd03710">
    <property type="entry name" value="BipA_TypA_C"/>
    <property type="match status" value="1"/>
</dbReference>
<name>A0A1Y3XSS9_9ACTN</name>
<dbReference type="Proteomes" id="UP000195781">
    <property type="component" value="Unassembled WGS sequence"/>
</dbReference>
<dbReference type="Gene3D" id="2.40.50.250">
    <property type="entry name" value="bipa protein"/>
    <property type="match status" value="1"/>
</dbReference>
<dbReference type="InterPro" id="IPR047042">
    <property type="entry name" value="BipA_II"/>
</dbReference>
<keyword evidence="3" id="KW-0694">RNA-binding</keyword>
<evidence type="ECO:0000256" key="3">
    <source>
        <dbReference type="HAMAP-Rule" id="MF_00849"/>
    </source>
</evidence>
<dbReference type="InterPro" id="IPR048876">
    <property type="entry name" value="BipA_C"/>
</dbReference>
<dbReference type="SUPFAM" id="SSF50447">
    <property type="entry name" value="Translation proteins"/>
    <property type="match status" value="1"/>
</dbReference>
<dbReference type="PANTHER" id="PTHR42908">
    <property type="entry name" value="TRANSLATION ELONGATION FACTOR-RELATED"/>
    <property type="match status" value="1"/>
</dbReference>
<dbReference type="OrthoDB" id="9801472at2"/>
<protein>
    <recommendedName>
        <fullName evidence="3">Large ribosomal subunit assembly factor BipA</fullName>
        <ecNumber evidence="3">3.6.5.-</ecNumber>
    </recommendedName>
    <alternativeName>
        <fullName evidence="3">GTP-binding protein BipA</fullName>
    </alternativeName>
</protein>
<dbReference type="NCBIfam" id="TIGR00231">
    <property type="entry name" value="small_GTP"/>
    <property type="match status" value="1"/>
</dbReference>
<dbReference type="Gene3D" id="3.40.50.300">
    <property type="entry name" value="P-loop containing nucleotide triphosphate hydrolases"/>
    <property type="match status" value="1"/>
</dbReference>
<evidence type="ECO:0000313" key="5">
    <source>
        <dbReference type="EMBL" id="OUN88594.1"/>
    </source>
</evidence>
<dbReference type="PRINTS" id="PR00315">
    <property type="entry name" value="ELONGATNFCT"/>
</dbReference>
<evidence type="ECO:0000256" key="2">
    <source>
        <dbReference type="ARBA" id="ARBA00023134"/>
    </source>
</evidence>
<reference evidence="6" key="1">
    <citation type="submission" date="2017-04" db="EMBL/GenBank/DDBJ databases">
        <title>Function of individual gut microbiota members based on whole genome sequencing of pure cultures obtained from chicken caecum.</title>
        <authorList>
            <person name="Medvecky M."/>
            <person name="Cejkova D."/>
            <person name="Polansky O."/>
            <person name="Karasova D."/>
            <person name="Kubasova T."/>
            <person name="Cizek A."/>
            <person name="Rychlik I."/>
        </authorList>
    </citation>
    <scope>NUCLEOTIDE SEQUENCE [LARGE SCALE GENOMIC DNA]</scope>
    <source>
        <strain evidence="6">An5</strain>
    </source>
</reference>
<dbReference type="GO" id="GO:0019843">
    <property type="term" value="F:rRNA binding"/>
    <property type="evidence" value="ECO:0007669"/>
    <property type="project" value="UniProtKB-KW"/>
</dbReference>
<dbReference type="PROSITE" id="PS51722">
    <property type="entry name" value="G_TR_2"/>
    <property type="match status" value="1"/>
</dbReference>
<dbReference type="InterPro" id="IPR000640">
    <property type="entry name" value="EFG_V-like"/>
</dbReference>
<dbReference type="Gene3D" id="3.30.70.240">
    <property type="match status" value="1"/>
</dbReference>
<dbReference type="AlphaFoldDB" id="A0A1Y3XSS9"/>
<comment type="caution">
    <text evidence="5">The sequence shown here is derived from an EMBL/GenBank/DDBJ whole genome shotgun (WGS) entry which is preliminary data.</text>
</comment>
<dbReference type="SUPFAM" id="SSF54980">
    <property type="entry name" value="EF-G C-terminal domain-like"/>
    <property type="match status" value="2"/>
</dbReference>
<gene>
    <name evidence="3" type="primary">bipA</name>
    <name evidence="5" type="ORF">B5G02_05935</name>
</gene>
<dbReference type="EMBL" id="NFIE01000011">
    <property type="protein sequence ID" value="OUN88594.1"/>
    <property type="molecule type" value="Genomic_DNA"/>
</dbReference>
<dbReference type="Pfam" id="PF00679">
    <property type="entry name" value="EFG_C"/>
    <property type="match status" value="1"/>
</dbReference>
<evidence type="ECO:0000313" key="6">
    <source>
        <dbReference type="Proteomes" id="UP000195781"/>
    </source>
</evidence>
<dbReference type="Pfam" id="PF03144">
    <property type="entry name" value="GTP_EFTU_D2"/>
    <property type="match status" value="1"/>
</dbReference>
<dbReference type="GO" id="GO:0005829">
    <property type="term" value="C:cytosol"/>
    <property type="evidence" value="ECO:0007669"/>
    <property type="project" value="TreeGrafter"/>
</dbReference>
<feature type="binding site" evidence="3">
    <location>
        <begin position="16"/>
        <end position="21"/>
    </location>
    <ligand>
        <name>GTP</name>
        <dbReference type="ChEBI" id="CHEBI:37565"/>
    </ligand>
</feature>
<dbReference type="InterPro" id="IPR009000">
    <property type="entry name" value="Transl_B-barrel_sf"/>
</dbReference>
<sequence>MRVENLRNIAIIAHVDHGKTTLVDKLLRATDAFRANQQVEDRVLDSNDQERERGITILAKNCSIEYKGVKINIIDTPGHADFGGEVERVLKMADGALLLVDAFEGPMPQTRFVLRHAIDTGLKIMIVLNKIDRPGADPDRAYNDCLDLMADLGATDEQLDFAMEHVVYASAVNGYARLDPAADGDDMYPLLDMIIHEMPAPEVDETAPLAMQCMTIDHSSYVGRIGIGRVFSGTIHDGDQILVVKNDGSSSTATVKQLYTFDYLGRTECTEVQAGDIAAVVGIDRTDIGDVYTDPEHPVHLDPIEIDPPTLSVVFEASTSPLVGRDGDIVGARQLKERLEREGENNVTMRIEELEDKSGVEVSGRGILHLSVLMETMRREGYEFQVGRPRVLIKTDEHGNKLEPVEQAVVECPDEYSGKVIEVFGNAGGTMVSMHAGSTVTHLEFRIPTRGVMGLKNRILNVSHGEAVFYHTFLEYGPYAGELGGRNNGAMISMTTEKAVAYALGTLQERGQLFVEPGTECYEGMIVGERSKPGDMVVNVARTKNLGNQRSSTADIAVQLTPPRTFTLEEALEYITDDELVEVTPKNIRLRKRILNATDRKKAAVRAGLVKK</sequence>
<dbReference type="GO" id="GO:0000027">
    <property type="term" value="P:ribosomal large subunit assembly"/>
    <property type="evidence" value="ECO:0007669"/>
    <property type="project" value="UniProtKB-UniRule"/>
</dbReference>
<dbReference type="GO" id="GO:0005525">
    <property type="term" value="F:GTP binding"/>
    <property type="evidence" value="ECO:0007669"/>
    <property type="project" value="UniProtKB-UniRule"/>
</dbReference>
<dbReference type="PANTHER" id="PTHR42908:SF8">
    <property type="entry name" value="TR-TYPE G DOMAIN-CONTAINING PROTEIN"/>
    <property type="match status" value="1"/>
</dbReference>
<keyword evidence="3" id="KW-0690">Ribosome biogenesis</keyword>
<organism evidence="5 6">
    <name type="scientific">[Collinsella] massiliensis</name>
    <dbReference type="NCBI Taxonomy" id="1232426"/>
    <lineage>
        <taxon>Bacteria</taxon>
        <taxon>Bacillati</taxon>
        <taxon>Actinomycetota</taxon>
        <taxon>Coriobacteriia</taxon>
        <taxon>Coriobacteriales</taxon>
        <taxon>Coriobacteriaceae</taxon>
        <taxon>Enorma</taxon>
    </lineage>
</organism>
<dbReference type="Gene3D" id="2.40.30.10">
    <property type="entry name" value="Translation factors"/>
    <property type="match status" value="1"/>
</dbReference>
<dbReference type="InterPro" id="IPR035651">
    <property type="entry name" value="BipA_V"/>
</dbReference>
<feature type="binding site" evidence="3">
    <location>
        <begin position="129"/>
        <end position="132"/>
    </location>
    <ligand>
        <name>GTP</name>
        <dbReference type="ChEBI" id="CHEBI:37565"/>
    </ligand>
</feature>
<dbReference type="InterPro" id="IPR004161">
    <property type="entry name" value="EFTu-like_2"/>
</dbReference>
<comment type="catalytic activity">
    <reaction evidence="3">
        <text>GTP + H2O = GDP + phosphate + H(+)</text>
        <dbReference type="Rhea" id="RHEA:19669"/>
        <dbReference type="ChEBI" id="CHEBI:15377"/>
        <dbReference type="ChEBI" id="CHEBI:15378"/>
        <dbReference type="ChEBI" id="CHEBI:37565"/>
        <dbReference type="ChEBI" id="CHEBI:43474"/>
        <dbReference type="ChEBI" id="CHEBI:58189"/>
    </reaction>
</comment>
<feature type="domain" description="Tr-type G" evidence="4">
    <location>
        <begin position="4"/>
        <end position="202"/>
    </location>
</feature>
<dbReference type="FunFam" id="3.40.50.300:FF:000055">
    <property type="entry name" value="GTP-binding protein TypA"/>
    <property type="match status" value="1"/>
</dbReference>
<keyword evidence="1 3" id="KW-0547">Nucleotide-binding</keyword>
<comment type="subunit">
    <text evidence="3">Monomer.</text>
</comment>
<dbReference type="Gene3D" id="3.30.70.870">
    <property type="entry name" value="Elongation Factor G (Translational Gtpase), domain 3"/>
    <property type="match status" value="1"/>
</dbReference>
<evidence type="ECO:0000259" key="4">
    <source>
        <dbReference type="PROSITE" id="PS51722"/>
    </source>
</evidence>
<dbReference type="HAMAP" id="MF_00849">
    <property type="entry name" value="BipA"/>
    <property type="match status" value="1"/>
</dbReference>
<dbReference type="InterPro" id="IPR042116">
    <property type="entry name" value="TypA/BipA_C"/>
</dbReference>
<dbReference type="PROSITE" id="PS00301">
    <property type="entry name" value="G_TR_1"/>
    <property type="match status" value="1"/>
</dbReference>
<dbReference type="SUPFAM" id="SSF52540">
    <property type="entry name" value="P-loop containing nucleoside triphosphate hydrolases"/>
    <property type="match status" value="1"/>
</dbReference>
<dbReference type="CDD" id="cd03691">
    <property type="entry name" value="BipA_TypA_II"/>
    <property type="match status" value="1"/>
</dbReference>
<dbReference type="GO" id="GO:0043022">
    <property type="term" value="F:ribosome binding"/>
    <property type="evidence" value="ECO:0007669"/>
    <property type="project" value="UniProtKB-UniRule"/>
</dbReference>
<dbReference type="CDD" id="cd01891">
    <property type="entry name" value="TypA_BipA"/>
    <property type="match status" value="1"/>
</dbReference>
<dbReference type="GO" id="GO:1990904">
    <property type="term" value="C:ribonucleoprotein complex"/>
    <property type="evidence" value="ECO:0007669"/>
    <property type="project" value="TreeGrafter"/>
</dbReference>
<keyword evidence="2 3" id="KW-0342">GTP-binding</keyword>
<keyword evidence="6" id="KW-1185">Reference proteome</keyword>
<proteinExistence type="inferred from homology"/>
<dbReference type="InterPro" id="IPR047041">
    <property type="entry name" value="BipA_GTP-bd_dom"/>
</dbReference>
<comment type="similarity">
    <text evidence="3">Belongs to the TRAFAC class translation factor GTPase superfamily. Classic translation factor GTPase family. BipA subfamily.</text>
</comment>
<dbReference type="InterPro" id="IPR035647">
    <property type="entry name" value="EFG_III/V"/>
</dbReference>
<comment type="function">
    <text evidence="3">A 50S ribosomal subunit assembly protein with GTPase activity, required for 50S subunit assembly at low temperatures, may also play a role in translation. Binds GTP and analogs. Binds the 70S ribosome between the 30S and 50S subunits, in a similar position as ribosome-bound EF-G; it contacts a number of ribosomal proteins, both rRNAs and the A-site tRNA.</text>
</comment>
<dbReference type="InterPro" id="IPR006298">
    <property type="entry name" value="BipA"/>
</dbReference>
<dbReference type="Pfam" id="PF00009">
    <property type="entry name" value="GTP_EFTU"/>
    <property type="match status" value="1"/>
</dbReference>
<dbReference type="InterPro" id="IPR000795">
    <property type="entry name" value="T_Tr_GTP-bd_dom"/>
</dbReference>
<comment type="subcellular location">
    <subcellularLocation>
        <location evidence="3">Cytoplasm</location>
    </subcellularLocation>
    <text evidence="3">Binds to ribosomes.</text>
</comment>
<keyword evidence="3" id="KW-0378">Hydrolase</keyword>
<evidence type="ECO:0000256" key="1">
    <source>
        <dbReference type="ARBA" id="ARBA00022741"/>
    </source>
</evidence>
<dbReference type="GO" id="GO:0000049">
    <property type="term" value="F:tRNA binding"/>
    <property type="evidence" value="ECO:0007669"/>
    <property type="project" value="UniProtKB-KW"/>
</dbReference>
<dbReference type="Pfam" id="PF21018">
    <property type="entry name" value="BipA_C"/>
    <property type="match status" value="1"/>
</dbReference>
<dbReference type="InterPro" id="IPR031157">
    <property type="entry name" value="G_TR_CS"/>
</dbReference>
<accession>A0A1Y3XSS9</accession>